<proteinExistence type="predicted"/>
<dbReference type="RefSeq" id="WP_168546935.1">
    <property type="nucleotide sequence ID" value="NZ_BAAAKS010000018.1"/>
</dbReference>
<accession>A0A846X377</accession>
<gene>
    <name evidence="1" type="ORF">HF999_16470</name>
</gene>
<sequence>MTSVNEPAQARPLDAVLDDFGVTDPAQRAEIAGLFTPASPVDCIDGSVYAITVNATWKTVTATVAGPDPDKPMHILFDVGDLHALADALADIESQEAGQ</sequence>
<organism evidence="1 2">
    <name type="scientific">Tsukamurella spumae</name>
    <dbReference type="NCBI Taxonomy" id="44753"/>
    <lineage>
        <taxon>Bacteria</taxon>
        <taxon>Bacillati</taxon>
        <taxon>Actinomycetota</taxon>
        <taxon>Actinomycetes</taxon>
        <taxon>Mycobacteriales</taxon>
        <taxon>Tsukamurellaceae</taxon>
        <taxon>Tsukamurella</taxon>
    </lineage>
</organism>
<dbReference type="AlphaFoldDB" id="A0A846X377"/>
<dbReference type="Proteomes" id="UP000582646">
    <property type="component" value="Unassembled WGS sequence"/>
</dbReference>
<dbReference type="EMBL" id="JAAXOQ010000024">
    <property type="protein sequence ID" value="NKY19958.1"/>
    <property type="molecule type" value="Genomic_DNA"/>
</dbReference>
<keyword evidence="2" id="KW-1185">Reference proteome</keyword>
<evidence type="ECO:0000313" key="1">
    <source>
        <dbReference type="EMBL" id="NKY19958.1"/>
    </source>
</evidence>
<name>A0A846X377_9ACTN</name>
<evidence type="ECO:0000313" key="2">
    <source>
        <dbReference type="Proteomes" id="UP000582646"/>
    </source>
</evidence>
<comment type="caution">
    <text evidence="1">The sequence shown here is derived from an EMBL/GenBank/DDBJ whole genome shotgun (WGS) entry which is preliminary data.</text>
</comment>
<protein>
    <submittedName>
        <fullName evidence="1">Uncharacterized protein</fullName>
    </submittedName>
</protein>
<reference evidence="1 2" key="1">
    <citation type="submission" date="2020-04" db="EMBL/GenBank/DDBJ databases">
        <title>MicrobeNet Type strains.</title>
        <authorList>
            <person name="Nicholson A.C."/>
        </authorList>
    </citation>
    <scope>NUCLEOTIDE SEQUENCE [LARGE SCALE GENOMIC DNA]</scope>
    <source>
        <strain evidence="1 2">DSM 44113</strain>
    </source>
</reference>